<sequence>MTTTRAKRIKSIDMLRGLVMVIMALDHVRDYFHYDAFFYDPSDLSQTSVGIFWTRFITHFCAPVFVFLAGTSAFFVGQRRSKKELFVWLLKRGIWLVIAEVTIIKFAWMFKLDFSTVVLQVIWVLGIAMIFLAGFIHLPKKLNISLALLFVVGHNLFDSYSPSGAVSSGIWTFLHVFNVVPMGNITILSGYPMIPWIFVMLLGYHFGEFYRPSYAPEKRKKSLIWLGLGMLVAFVLIRATNLYGDAIKWEVQDTASFTVLSFFNLTKYPPSLLFLLVTLGLPMIFLAFAENWRGKLTEWLVVIGRVPMFFYIIHIYVIHFFALLAAMATGFQASDMVIDLWINFQPELQGYGFSLWVVYLIWVVLILALFPICKWYDSYKTRNRQYWWLSYL</sequence>
<feature type="transmembrane region" description="Helical" evidence="1">
    <location>
        <begin position="52"/>
        <end position="77"/>
    </location>
</feature>
<gene>
    <name evidence="3" type="ORF">GTQ38_02710</name>
</gene>
<dbReference type="InterPro" id="IPR012429">
    <property type="entry name" value="HGSNAT_cat"/>
</dbReference>
<feature type="transmembrane region" description="Helical" evidence="1">
    <location>
        <begin position="89"/>
        <end position="108"/>
    </location>
</feature>
<comment type="caution">
    <text evidence="3">The sequence shown here is derived from an EMBL/GenBank/DDBJ whole genome shotgun (WGS) entry which is preliminary data.</text>
</comment>
<feature type="transmembrane region" description="Helical" evidence="1">
    <location>
        <begin position="309"/>
        <end position="333"/>
    </location>
</feature>
<keyword evidence="4" id="KW-1185">Reference proteome</keyword>
<dbReference type="PANTHER" id="PTHR40407">
    <property type="entry name" value="MEMBRANE PROTEIN-LIKE PROTEIN"/>
    <property type="match status" value="1"/>
</dbReference>
<evidence type="ECO:0000259" key="2">
    <source>
        <dbReference type="Pfam" id="PF07786"/>
    </source>
</evidence>
<dbReference type="AlphaFoldDB" id="A0A6L9E842"/>
<accession>A0A6L9E842</accession>
<dbReference type="PANTHER" id="PTHR40407:SF1">
    <property type="entry name" value="HEPARAN-ALPHA-GLUCOSAMINIDE N-ACETYLTRANSFERASE CATALYTIC DOMAIN-CONTAINING PROTEIN"/>
    <property type="match status" value="1"/>
</dbReference>
<proteinExistence type="predicted"/>
<dbReference type="RefSeq" id="WP_161433715.1">
    <property type="nucleotide sequence ID" value="NZ_WXYO01000001.1"/>
</dbReference>
<dbReference type="EMBL" id="WXYO01000001">
    <property type="protein sequence ID" value="NAS10896.1"/>
    <property type="molecule type" value="Genomic_DNA"/>
</dbReference>
<reference evidence="3 4" key="1">
    <citation type="submission" date="2020-01" db="EMBL/GenBank/DDBJ databases">
        <title>Bacteria diversity of Porities sp.</title>
        <authorList>
            <person name="Wang G."/>
        </authorList>
    </citation>
    <scope>NUCLEOTIDE SEQUENCE [LARGE SCALE GENOMIC DNA]</scope>
    <source>
        <strain evidence="3 4">R33</strain>
    </source>
</reference>
<name>A0A6L9E842_9FLAO</name>
<feature type="transmembrane region" description="Helical" evidence="1">
    <location>
        <begin position="353"/>
        <end position="376"/>
    </location>
</feature>
<organism evidence="3 4">
    <name type="scientific">Poritiphilus flavus</name>
    <dbReference type="NCBI Taxonomy" id="2697053"/>
    <lineage>
        <taxon>Bacteria</taxon>
        <taxon>Pseudomonadati</taxon>
        <taxon>Bacteroidota</taxon>
        <taxon>Flavobacteriia</taxon>
        <taxon>Flavobacteriales</taxon>
        <taxon>Flavobacteriaceae</taxon>
        <taxon>Poritiphilus</taxon>
    </lineage>
</organism>
<protein>
    <submittedName>
        <fullName evidence="3">DUF1624 domain-containing protein</fullName>
    </submittedName>
</protein>
<feature type="transmembrane region" description="Helical" evidence="1">
    <location>
        <begin position="114"/>
        <end position="135"/>
    </location>
</feature>
<dbReference type="Proteomes" id="UP000475249">
    <property type="component" value="Unassembled WGS sequence"/>
</dbReference>
<feature type="transmembrane region" description="Helical" evidence="1">
    <location>
        <begin position="223"/>
        <end position="243"/>
    </location>
</feature>
<dbReference type="Pfam" id="PF07786">
    <property type="entry name" value="HGSNAT_cat"/>
    <property type="match status" value="1"/>
</dbReference>
<feature type="transmembrane region" description="Helical" evidence="1">
    <location>
        <begin position="271"/>
        <end position="289"/>
    </location>
</feature>
<evidence type="ECO:0000313" key="4">
    <source>
        <dbReference type="Proteomes" id="UP000475249"/>
    </source>
</evidence>
<evidence type="ECO:0000313" key="3">
    <source>
        <dbReference type="EMBL" id="NAS10896.1"/>
    </source>
</evidence>
<feature type="transmembrane region" description="Helical" evidence="1">
    <location>
        <begin position="180"/>
        <end position="202"/>
    </location>
</feature>
<keyword evidence="1" id="KW-0472">Membrane</keyword>
<keyword evidence="1" id="KW-0812">Transmembrane</keyword>
<feature type="domain" description="Heparan-alpha-glucosaminide N-acetyltransferase catalytic" evidence="2">
    <location>
        <begin position="8"/>
        <end position="215"/>
    </location>
</feature>
<keyword evidence="1" id="KW-1133">Transmembrane helix</keyword>
<evidence type="ECO:0000256" key="1">
    <source>
        <dbReference type="SAM" id="Phobius"/>
    </source>
</evidence>